<evidence type="ECO:0000313" key="2">
    <source>
        <dbReference type="Proteomes" id="UP000014540"/>
    </source>
</evidence>
<evidence type="ECO:0000313" key="1">
    <source>
        <dbReference type="EMBL" id="EPG72631.1"/>
    </source>
</evidence>
<accession>S3UQF2</accession>
<gene>
    <name evidence="1" type="ORF">LEP1GSC058_0945</name>
</gene>
<comment type="caution">
    <text evidence="1">The sequence shown here is derived from an EMBL/GenBank/DDBJ whole genome shotgun (WGS) entry which is preliminary data.</text>
</comment>
<protein>
    <submittedName>
        <fullName evidence="1">Uncharacterized protein</fullName>
    </submittedName>
</protein>
<dbReference type="EMBL" id="AKWZ02000011">
    <property type="protein sequence ID" value="EPG72631.1"/>
    <property type="molecule type" value="Genomic_DNA"/>
</dbReference>
<dbReference type="AlphaFoldDB" id="S3UQF2"/>
<keyword evidence="2" id="KW-1185">Reference proteome</keyword>
<reference evidence="1" key="1">
    <citation type="submission" date="2013-04" db="EMBL/GenBank/DDBJ databases">
        <authorList>
            <person name="Harkins D.M."/>
            <person name="Durkin A.S."/>
            <person name="Selengut J.D."/>
            <person name="Sanka R."/>
            <person name="DePew J."/>
            <person name="Purushe J."/>
            <person name="Ahmed A."/>
            <person name="van der Linden H."/>
            <person name="Goris M.G.A."/>
            <person name="Hartskeerl R.A."/>
            <person name="Vinetz J.M."/>
            <person name="Sutton G.G."/>
            <person name="Nelson W.C."/>
            <person name="Fouts D.E."/>
        </authorList>
    </citation>
    <scope>NUCLEOTIDE SEQUENCE [LARGE SCALE GENOMIC DNA]</scope>
    <source>
        <strain evidence="1">BUT 6</strain>
    </source>
</reference>
<proteinExistence type="predicted"/>
<dbReference type="STRING" id="1193011.LEP1GSC058_0945"/>
<sequence length="42" mass="5219">MTDSDYFVRLLVNRFRKYRLLSFQPLEAIPFIRERLRMINSI</sequence>
<name>S3UQF2_9LEPT</name>
<dbReference type="Proteomes" id="UP000014540">
    <property type="component" value="Unassembled WGS sequence"/>
</dbReference>
<organism evidence="1 2">
    <name type="scientific">Leptospira fainei serovar Hurstbridge str. BUT 6</name>
    <dbReference type="NCBI Taxonomy" id="1193011"/>
    <lineage>
        <taxon>Bacteria</taxon>
        <taxon>Pseudomonadati</taxon>
        <taxon>Spirochaetota</taxon>
        <taxon>Spirochaetia</taxon>
        <taxon>Leptospirales</taxon>
        <taxon>Leptospiraceae</taxon>
        <taxon>Leptospira</taxon>
    </lineage>
</organism>